<dbReference type="GO" id="GO:0003677">
    <property type="term" value="F:DNA binding"/>
    <property type="evidence" value="ECO:0007669"/>
    <property type="project" value="UniProtKB-KW"/>
</dbReference>
<gene>
    <name evidence="1" type="ORF">OM075_18280</name>
</gene>
<dbReference type="PANTHER" id="PTHR35145">
    <property type="entry name" value="CYTOPLASMIC PROTEIN-RELATED"/>
    <property type="match status" value="1"/>
</dbReference>
<evidence type="ECO:0000313" key="1">
    <source>
        <dbReference type="EMBL" id="MCW3788422.1"/>
    </source>
</evidence>
<keyword evidence="2" id="KW-1185">Reference proteome</keyword>
<evidence type="ECO:0000313" key="2">
    <source>
        <dbReference type="Proteomes" id="UP001209229"/>
    </source>
</evidence>
<dbReference type="AlphaFoldDB" id="A0AAE3M7G5"/>
<dbReference type="Gene3D" id="3.90.1150.30">
    <property type="match status" value="1"/>
</dbReference>
<dbReference type="Pfam" id="PF04237">
    <property type="entry name" value="YjbR"/>
    <property type="match status" value="1"/>
</dbReference>
<keyword evidence="1" id="KW-0238">DNA-binding</keyword>
<dbReference type="InterPro" id="IPR007351">
    <property type="entry name" value="YjbR"/>
</dbReference>
<comment type="caution">
    <text evidence="1">The sequence shown here is derived from an EMBL/GenBank/DDBJ whole genome shotgun (WGS) entry which is preliminary data.</text>
</comment>
<dbReference type="EMBL" id="JAPDPJ010000053">
    <property type="protein sequence ID" value="MCW3788422.1"/>
    <property type="molecule type" value="Genomic_DNA"/>
</dbReference>
<protein>
    <submittedName>
        <fullName evidence="1">MmcQ/YjbR family DNA-binding protein</fullName>
    </submittedName>
</protein>
<reference evidence="1" key="1">
    <citation type="submission" date="2022-10" db="EMBL/GenBank/DDBJ databases">
        <authorList>
            <person name="Yu W.X."/>
        </authorList>
    </citation>
    <scope>NUCLEOTIDE SEQUENCE</scope>
    <source>
        <strain evidence="1">AAT</strain>
    </source>
</reference>
<dbReference type="InterPro" id="IPR058532">
    <property type="entry name" value="YjbR/MT2646/Rv2570-like"/>
</dbReference>
<organism evidence="1 2">
    <name type="scientific">Plebeiibacterium sediminum</name>
    <dbReference type="NCBI Taxonomy" id="2992112"/>
    <lineage>
        <taxon>Bacteria</taxon>
        <taxon>Pseudomonadati</taxon>
        <taxon>Bacteroidota</taxon>
        <taxon>Bacteroidia</taxon>
        <taxon>Marinilabiliales</taxon>
        <taxon>Marinilabiliaceae</taxon>
        <taxon>Plebeiibacterium</taxon>
    </lineage>
</organism>
<dbReference type="PANTHER" id="PTHR35145:SF1">
    <property type="entry name" value="CYTOPLASMIC PROTEIN"/>
    <property type="match status" value="1"/>
</dbReference>
<sequence length="117" mass="13518">MMNIEELREYCLSKKGTTEEFPFDDVTLVFKVSGKMFALSNLDGDLYVNLKCDPEKAIELRESYEAIKPGFHMNKKHWNTIEMDGSLKPDIVKSLIDHSYDLVVSKLTKKQKESLLQ</sequence>
<dbReference type="Proteomes" id="UP001209229">
    <property type="component" value="Unassembled WGS sequence"/>
</dbReference>
<name>A0AAE3M7G5_9BACT</name>
<proteinExistence type="predicted"/>
<dbReference type="RefSeq" id="WP_301191982.1">
    <property type="nucleotide sequence ID" value="NZ_JAPDPJ010000053.1"/>
</dbReference>
<dbReference type="SUPFAM" id="SSF142906">
    <property type="entry name" value="YjbR-like"/>
    <property type="match status" value="1"/>
</dbReference>
<accession>A0AAE3M7G5</accession>
<dbReference type="InterPro" id="IPR038056">
    <property type="entry name" value="YjbR-like_sf"/>
</dbReference>